<comment type="caution">
    <text evidence="3">The sequence shown here is derived from an EMBL/GenBank/DDBJ whole genome shotgun (WGS) entry which is preliminary data.</text>
</comment>
<keyword evidence="2" id="KW-1133">Transmembrane helix</keyword>
<dbReference type="EMBL" id="JAHQIW010006767">
    <property type="protein sequence ID" value="KAJ1370309.1"/>
    <property type="molecule type" value="Genomic_DNA"/>
</dbReference>
<keyword evidence="2" id="KW-0812">Transmembrane</keyword>
<protein>
    <submittedName>
        <fullName evidence="3">Uncharacterized protein</fullName>
    </submittedName>
</protein>
<sequence length="125" mass="13667">MRAYEKQGTKDTMTALGEDNSKTDGSKTWTAPAVDTESSFSNFPQGWDVAPSVTALRESTLASPVRNEGRLRRRLAHLESRASTSLSKRDRHVRRLHPVVYVPATLFIGSGIVPSTIGPIWSSGV</sequence>
<evidence type="ECO:0000256" key="2">
    <source>
        <dbReference type="SAM" id="Phobius"/>
    </source>
</evidence>
<evidence type="ECO:0000256" key="1">
    <source>
        <dbReference type="SAM" id="MobiDB-lite"/>
    </source>
</evidence>
<evidence type="ECO:0000313" key="3">
    <source>
        <dbReference type="EMBL" id="KAJ1370309.1"/>
    </source>
</evidence>
<organism evidence="3 4">
    <name type="scientific">Parelaphostrongylus tenuis</name>
    <name type="common">Meningeal worm</name>
    <dbReference type="NCBI Taxonomy" id="148309"/>
    <lineage>
        <taxon>Eukaryota</taxon>
        <taxon>Metazoa</taxon>
        <taxon>Ecdysozoa</taxon>
        <taxon>Nematoda</taxon>
        <taxon>Chromadorea</taxon>
        <taxon>Rhabditida</taxon>
        <taxon>Rhabditina</taxon>
        <taxon>Rhabditomorpha</taxon>
        <taxon>Strongyloidea</taxon>
        <taxon>Metastrongylidae</taxon>
        <taxon>Parelaphostrongylus</taxon>
    </lineage>
</organism>
<feature type="non-terminal residue" evidence="3">
    <location>
        <position position="1"/>
    </location>
</feature>
<dbReference type="Proteomes" id="UP001196413">
    <property type="component" value="Unassembled WGS sequence"/>
</dbReference>
<evidence type="ECO:0000313" key="4">
    <source>
        <dbReference type="Proteomes" id="UP001196413"/>
    </source>
</evidence>
<accession>A0AAD5WH71</accession>
<reference evidence="3" key="1">
    <citation type="submission" date="2021-06" db="EMBL/GenBank/DDBJ databases">
        <title>Parelaphostrongylus tenuis whole genome reference sequence.</title>
        <authorList>
            <person name="Garwood T.J."/>
            <person name="Larsen P.A."/>
            <person name="Fountain-Jones N.M."/>
            <person name="Garbe J.R."/>
            <person name="Macchietto M.G."/>
            <person name="Kania S.A."/>
            <person name="Gerhold R.W."/>
            <person name="Richards J.E."/>
            <person name="Wolf T.M."/>
        </authorList>
    </citation>
    <scope>NUCLEOTIDE SEQUENCE</scope>
    <source>
        <strain evidence="3">MNPRO001-30</strain>
        <tissue evidence="3">Meninges</tissue>
    </source>
</reference>
<name>A0AAD5WH71_PARTN</name>
<feature type="transmembrane region" description="Helical" evidence="2">
    <location>
        <begin position="99"/>
        <end position="121"/>
    </location>
</feature>
<keyword evidence="2" id="KW-0472">Membrane</keyword>
<gene>
    <name evidence="3" type="ORF">KIN20_032003</name>
</gene>
<dbReference type="AlphaFoldDB" id="A0AAD5WH71"/>
<keyword evidence="4" id="KW-1185">Reference proteome</keyword>
<feature type="region of interest" description="Disordered" evidence="1">
    <location>
        <begin position="1"/>
        <end position="32"/>
    </location>
</feature>
<proteinExistence type="predicted"/>